<dbReference type="EMBL" id="BAABDE010000050">
    <property type="protein sequence ID" value="GAA3847127.1"/>
    <property type="molecule type" value="Genomic_DNA"/>
</dbReference>
<comment type="caution">
    <text evidence="1">The sequence shown here is derived from an EMBL/GenBank/DDBJ whole genome shotgun (WGS) entry which is preliminary data.</text>
</comment>
<accession>A0ABP7JKI0</accession>
<evidence type="ECO:0000313" key="1">
    <source>
        <dbReference type="EMBL" id="GAA3847127.1"/>
    </source>
</evidence>
<evidence type="ECO:0000313" key="2">
    <source>
        <dbReference type="Proteomes" id="UP001501009"/>
    </source>
</evidence>
<dbReference type="RefSeq" id="WP_275769283.1">
    <property type="nucleotide sequence ID" value="NZ_BAABDE010000050.1"/>
</dbReference>
<dbReference type="SUPFAM" id="SSF54427">
    <property type="entry name" value="NTF2-like"/>
    <property type="match status" value="1"/>
</dbReference>
<reference evidence="2" key="1">
    <citation type="journal article" date="2019" name="Int. J. Syst. Evol. Microbiol.">
        <title>The Global Catalogue of Microorganisms (GCM) 10K type strain sequencing project: providing services to taxonomists for standard genome sequencing and annotation.</title>
        <authorList>
            <consortium name="The Broad Institute Genomics Platform"/>
            <consortium name="The Broad Institute Genome Sequencing Center for Infectious Disease"/>
            <person name="Wu L."/>
            <person name="Ma J."/>
        </authorList>
    </citation>
    <scope>NUCLEOTIDE SEQUENCE [LARGE SCALE GENOMIC DNA]</scope>
    <source>
        <strain evidence="2">JCM 17138</strain>
    </source>
</reference>
<sequence>MTTTADDKAILGAVLDEWKADVDAHRPERVAARFTEDAVFQGLHPYSVGRQGIAEYYDSQPLGLQVAYRILETRRPADGLVLGYLDVEFSFTDRPALQVKLSVLVTRVGEDWYISHYQVSRLDQAALPKGAV</sequence>
<organism evidence="1 2">
    <name type="scientific">Streptomyces coacervatus</name>
    <dbReference type="NCBI Taxonomy" id="647381"/>
    <lineage>
        <taxon>Bacteria</taxon>
        <taxon>Bacillati</taxon>
        <taxon>Actinomycetota</taxon>
        <taxon>Actinomycetes</taxon>
        <taxon>Kitasatosporales</taxon>
        <taxon>Streptomycetaceae</taxon>
        <taxon>Streptomyces</taxon>
    </lineage>
</organism>
<dbReference type="Gene3D" id="3.10.450.50">
    <property type="match status" value="1"/>
</dbReference>
<name>A0ABP7JKI0_9ACTN</name>
<proteinExistence type="predicted"/>
<dbReference type="Proteomes" id="UP001501009">
    <property type="component" value="Unassembled WGS sequence"/>
</dbReference>
<gene>
    <name evidence="1" type="ORF">GCM10022403_093520</name>
</gene>
<keyword evidence="2" id="KW-1185">Reference proteome</keyword>
<protein>
    <submittedName>
        <fullName evidence="1">SgcJ/EcaC family oxidoreductase</fullName>
    </submittedName>
</protein>
<dbReference type="InterPro" id="IPR032710">
    <property type="entry name" value="NTF2-like_dom_sf"/>
</dbReference>